<dbReference type="STRING" id="1077348.A0A2G8S9Q8"/>
<protein>
    <recommendedName>
        <fullName evidence="1">SGNH hydrolase-type esterase domain-containing protein</fullName>
    </recommendedName>
</protein>
<reference evidence="2 3" key="1">
    <citation type="journal article" date="2015" name="Sci. Rep.">
        <title>Chromosome-level genome map provides insights into diverse defense mechanisms in the medicinal fungus Ganoderma sinense.</title>
        <authorList>
            <person name="Zhu Y."/>
            <person name="Xu J."/>
            <person name="Sun C."/>
            <person name="Zhou S."/>
            <person name="Xu H."/>
            <person name="Nelson D.R."/>
            <person name="Qian J."/>
            <person name="Song J."/>
            <person name="Luo H."/>
            <person name="Xiang L."/>
            <person name="Li Y."/>
            <person name="Xu Z."/>
            <person name="Ji A."/>
            <person name="Wang L."/>
            <person name="Lu S."/>
            <person name="Hayward A."/>
            <person name="Sun W."/>
            <person name="Li X."/>
            <person name="Schwartz D.C."/>
            <person name="Wang Y."/>
            <person name="Chen S."/>
        </authorList>
    </citation>
    <scope>NUCLEOTIDE SEQUENCE [LARGE SCALE GENOMIC DNA]</scope>
    <source>
        <strain evidence="2 3">ZZ0214-1</strain>
    </source>
</reference>
<dbReference type="Gene3D" id="3.40.50.1110">
    <property type="entry name" value="SGNH hydrolase"/>
    <property type="match status" value="1"/>
</dbReference>
<dbReference type="CDD" id="cd01838">
    <property type="entry name" value="Isoamyl_acetate_hydrolase_like"/>
    <property type="match status" value="1"/>
</dbReference>
<dbReference type="AlphaFoldDB" id="A0A2G8S9Q8"/>
<evidence type="ECO:0000313" key="3">
    <source>
        <dbReference type="Proteomes" id="UP000230002"/>
    </source>
</evidence>
<dbReference type="OrthoDB" id="671439at2759"/>
<dbReference type="InterPro" id="IPR045136">
    <property type="entry name" value="Iah1-like"/>
</dbReference>
<dbReference type="Proteomes" id="UP000230002">
    <property type="component" value="Unassembled WGS sequence"/>
</dbReference>
<evidence type="ECO:0000259" key="1">
    <source>
        <dbReference type="Pfam" id="PF13472"/>
    </source>
</evidence>
<accession>A0A2G8S9Q8</accession>
<dbReference type="InterPro" id="IPR013830">
    <property type="entry name" value="SGNH_hydro"/>
</dbReference>
<dbReference type="EMBL" id="AYKW01000014">
    <property type="protein sequence ID" value="PIL30490.1"/>
    <property type="molecule type" value="Genomic_DNA"/>
</dbReference>
<keyword evidence="3" id="KW-1185">Reference proteome</keyword>
<proteinExistence type="predicted"/>
<organism evidence="2 3">
    <name type="scientific">Ganoderma sinense ZZ0214-1</name>
    <dbReference type="NCBI Taxonomy" id="1077348"/>
    <lineage>
        <taxon>Eukaryota</taxon>
        <taxon>Fungi</taxon>
        <taxon>Dikarya</taxon>
        <taxon>Basidiomycota</taxon>
        <taxon>Agaricomycotina</taxon>
        <taxon>Agaricomycetes</taxon>
        <taxon>Polyporales</taxon>
        <taxon>Polyporaceae</taxon>
        <taxon>Ganoderma</taxon>
    </lineage>
</organism>
<gene>
    <name evidence="2" type="ORF">GSI_07190</name>
</gene>
<sequence length="260" mass="29590">MAAYVQDAIMLLGDSITQGGYEFNGFAARLAHVYNRKMDVINRGYSGYNTDWILPVFEQIFATQHEQQHVPKVRLLVIWFGANDAAVPPKEQHVPLPRYKENLATLIWMVSSPDSPRYSPDTRVVLLTPPPVNTLQWSVRQASKDPPQSLDRDFEVTRTYAEAAKEVGAADGVPVVDVWTKFWEGAGKVEAELKKYLTDGLHLNEEGYAVVFEELTKTIAEKYPKYHHDNLQFVFAPFDQICADLPHYKEITKKRSAFES</sequence>
<name>A0A2G8S9Q8_9APHY</name>
<comment type="caution">
    <text evidence="2">The sequence shown here is derived from an EMBL/GenBank/DDBJ whole genome shotgun (WGS) entry which is preliminary data.</text>
</comment>
<feature type="domain" description="SGNH hydrolase-type esterase" evidence="1">
    <location>
        <begin position="11"/>
        <end position="210"/>
    </location>
</feature>
<dbReference type="PANTHER" id="PTHR14209:SF19">
    <property type="entry name" value="ISOAMYL ACETATE-HYDROLYZING ESTERASE 1 HOMOLOG"/>
    <property type="match status" value="1"/>
</dbReference>
<dbReference type="InterPro" id="IPR036514">
    <property type="entry name" value="SGNH_hydro_sf"/>
</dbReference>
<dbReference type="PANTHER" id="PTHR14209">
    <property type="entry name" value="ISOAMYL ACETATE-HYDROLYZING ESTERASE 1"/>
    <property type="match status" value="1"/>
</dbReference>
<dbReference type="Pfam" id="PF13472">
    <property type="entry name" value="Lipase_GDSL_2"/>
    <property type="match status" value="1"/>
</dbReference>
<dbReference type="SUPFAM" id="SSF52266">
    <property type="entry name" value="SGNH hydrolase"/>
    <property type="match status" value="1"/>
</dbReference>
<evidence type="ECO:0000313" key="2">
    <source>
        <dbReference type="EMBL" id="PIL30490.1"/>
    </source>
</evidence>